<dbReference type="RefSeq" id="WP_127692542.1">
    <property type="nucleotide sequence ID" value="NZ_SACQ01000001.1"/>
</dbReference>
<name>A0A437QDB3_9GAMM</name>
<protein>
    <submittedName>
        <fullName evidence="1">DUF4198 domain-containing protein</fullName>
    </submittedName>
</protein>
<evidence type="ECO:0000313" key="1">
    <source>
        <dbReference type="EMBL" id="RVU32373.1"/>
    </source>
</evidence>
<dbReference type="EMBL" id="SACQ01000001">
    <property type="protein sequence ID" value="RVU32373.1"/>
    <property type="molecule type" value="Genomic_DNA"/>
</dbReference>
<organism evidence="1 2">
    <name type="scientific">Neptunomonas marina</name>
    <dbReference type="NCBI Taxonomy" id="1815562"/>
    <lineage>
        <taxon>Bacteria</taxon>
        <taxon>Pseudomonadati</taxon>
        <taxon>Pseudomonadota</taxon>
        <taxon>Gammaproteobacteria</taxon>
        <taxon>Oceanospirillales</taxon>
        <taxon>Oceanospirillaceae</taxon>
        <taxon>Neptunomonas</taxon>
    </lineage>
</organism>
<dbReference type="AlphaFoldDB" id="A0A437QDB3"/>
<gene>
    <name evidence="1" type="ORF">EOE65_01600</name>
</gene>
<comment type="caution">
    <text evidence="1">The sequence shown here is derived from an EMBL/GenBank/DDBJ whole genome shotgun (WGS) entry which is preliminary data.</text>
</comment>
<dbReference type="InterPro" id="IPR019613">
    <property type="entry name" value="DUF4198"/>
</dbReference>
<accession>A0A437QDB3</accession>
<dbReference type="Proteomes" id="UP000282818">
    <property type="component" value="Unassembled WGS sequence"/>
</dbReference>
<dbReference type="Pfam" id="PF10670">
    <property type="entry name" value="DUF4198"/>
    <property type="match status" value="1"/>
</dbReference>
<keyword evidence="2" id="KW-1185">Reference proteome</keyword>
<reference evidence="1 2" key="1">
    <citation type="submission" date="2019-01" db="EMBL/GenBank/DDBJ databases">
        <authorList>
            <person name="Chen W.-M."/>
        </authorList>
    </citation>
    <scope>NUCLEOTIDE SEQUENCE [LARGE SCALE GENOMIC DNA]</scope>
    <source>
        <strain evidence="1 2">HPM-16</strain>
    </source>
</reference>
<evidence type="ECO:0000313" key="2">
    <source>
        <dbReference type="Proteomes" id="UP000282818"/>
    </source>
</evidence>
<proteinExistence type="predicted"/>
<sequence length="252" mass="27668">MRGQVIAALLFSLLPLSSVYGHFQELIPSSEAVHSPAEATLNFDIQFTHPMARGPVMTMQPPEAFGVVTASGQTDLLPALKAQPSGRFSAEYQIKSPGDHLFYLTPAPYWEPEEGVMIQHFTKVVVDAFGGEPAWDQLVGLPVEIEPLTRPYGIWQGNLFQGIVKKNGQPVPFAEVEVEWRNDGSISSVQDPYVTQVVKADGNGVFSYVMPKSGWWGFAALITADKPMRNPEGVDVPVEQGALIWIFAKPMQ</sequence>